<evidence type="ECO:0000259" key="3">
    <source>
        <dbReference type="Pfam" id="PF03544"/>
    </source>
</evidence>
<evidence type="ECO:0000256" key="2">
    <source>
        <dbReference type="SAM" id="Phobius"/>
    </source>
</evidence>
<evidence type="ECO:0000313" key="4">
    <source>
        <dbReference type="EMBL" id="MBO2007456.1"/>
    </source>
</evidence>
<keyword evidence="2" id="KW-0472">Membrane</keyword>
<feature type="compositionally biased region" description="Pro residues" evidence="1">
    <location>
        <begin position="223"/>
        <end position="236"/>
    </location>
</feature>
<dbReference type="SUPFAM" id="SSF74653">
    <property type="entry name" value="TolA/TonB C-terminal domain"/>
    <property type="match status" value="1"/>
</dbReference>
<reference evidence="4 5" key="1">
    <citation type="submission" date="2021-03" db="EMBL/GenBank/DDBJ databases">
        <authorList>
            <person name="Kim M.K."/>
        </authorList>
    </citation>
    <scope>NUCLEOTIDE SEQUENCE [LARGE SCALE GENOMIC DNA]</scope>
    <source>
        <strain evidence="4 5">BT442</strain>
    </source>
</reference>
<dbReference type="Pfam" id="PF03544">
    <property type="entry name" value="TonB_C"/>
    <property type="match status" value="1"/>
</dbReference>
<proteinExistence type="predicted"/>
<protein>
    <submittedName>
        <fullName evidence="4">Energy transducer TonB</fullName>
    </submittedName>
</protein>
<dbReference type="RefSeq" id="WP_208172997.1">
    <property type="nucleotide sequence ID" value="NZ_JAGETZ010000001.1"/>
</dbReference>
<feature type="region of interest" description="Disordered" evidence="1">
    <location>
        <begin position="216"/>
        <end position="236"/>
    </location>
</feature>
<feature type="domain" description="TonB C-terminal" evidence="3">
    <location>
        <begin position="278"/>
        <end position="340"/>
    </location>
</feature>
<feature type="transmembrane region" description="Helical" evidence="2">
    <location>
        <begin position="92"/>
        <end position="115"/>
    </location>
</feature>
<feature type="transmembrane region" description="Helical" evidence="2">
    <location>
        <begin position="63"/>
        <end position="80"/>
    </location>
</feature>
<dbReference type="InterPro" id="IPR037682">
    <property type="entry name" value="TonB_C"/>
</dbReference>
<sequence>MLVILGLVGGSIALYFLLLTVVPQYLHPEAVRDSLQWAHRGSGVLTLVAILVSCSSWDLSIRYPTLIALVVLGSGLMAGLRTKLALVAGSAWFLARAQSLLTPLLVPVLFLWIALRSADVVYWDGDVSVEVTTSTGWLSDITTTQITLYQTQALLFEKPVGHIHAADAANYLHPDQSFNKKEWWATVCKVTVDVDSLKGVVQTYSGYRPFVVSKPWRRENQQPTPPAEPASAPPLPVEDDKVYTYVEVMPTIPGGQERELGLGLNQLIQPWLVLPRDAVEGLVFLSLEVDKMGDVRNIRIAKGLNPRTDSAVLAAARQLPPLVPGRQNGRPLNVSLTFPVSVMKPRVTPKHNRKSAQSQ</sequence>
<dbReference type="Proteomes" id="UP000664369">
    <property type="component" value="Unassembled WGS sequence"/>
</dbReference>
<keyword evidence="2" id="KW-0812">Transmembrane</keyword>
<organism evidence="4 5">
    <name type="scientific">Hymenobacter negativus</name>
    <dbReference type="NCBI Taxonomy" id="2795026"/>
    <lineage>
        <taxon>Bacteria</taxon>
        <taxon>Pseudomonadati</taxon>
        <taxon>Bacteroidota</taxon>
        <taxon>Cytophagia</taxon>
        <taxon>Cytophagales</taxon>
        <taxon>Hymenobacteraceae</taxon>
        <taxon>Hymenobacter</taxon>
    </lineage>
</organism>
<comment type="caution">
    <text evidence="4">The sequence shown here is derived from an EMBL/GenBank/DDBJ whole genome shotgun (WGS) entry which is preliminary data.</text>
</comment>
<gene>
    <name evidence="4" type="ORF">J4E00_00235</name>
</gene>
<dbReference type="Gene3D" id="3.30.1150.10">
    <property type="match status" value="1"/>
</dbReference>
<name>A0ABS3Q8B8_9BACT</name>
<dbReference type="EMBL" id="JAGETZ010000001">
    <property type="protein sequence ID" value="MBO2007456.1"/>
    <property type="molecule type" value="Genomic_DNA"/>
</dbReference>
<accession>A0ABS3Q8B8</accession>
<evidence type="ECO:0000313" key="5">
    <source>
        <dbReference type="Proteomes" id="UP000664369"/>
    </source>
</evidence>
<keyword evidence="5" id="KW-1185">Reference proteome</keyword>
<feature type="transmembrane region" description="Helical" evidence="2">
    <location>
        <begin position="6"/>
        <end position="26"/>
    </location>
</feature>
<keyword evidence="2" id="KW-1133">Transmembrane helix</keyword>
<evidence type="ECO:0000256" key="1">
    <source>
        <dbReference type="SAM" id="MobiDB-lite"/>
    </source>
</evidence>